<feature type="transmembrane region" description="Helical" evidence="2">
    <location>
        <begin position="48"/>
        <end position="66"/>
    </location>
</feature>
<sequence length="207" mass="22629">MSPRGNRRLARALRPKRTRAETVARTLLLAGAAVIVIAVLPIGRLRAHDGTVLLAGLVVLAAWAIVDCASASRSPDESPRWFRVRRIALLLSHGGFVALWGAWGALVVSPDPLLWLWAVGVIAYVIGETLEGGETRAERARQRPRDRERWADEHRRREATRLAAAEAERAAEGARTEAAMNALHEHQAREASRVARAEPSTGSRHGS</sequence>
<keyword evidence="2" id="KW-0812">Transmembrane</keyword>
<reference evidence="3 4" key="1">
    <citation type="submission" date="2019-09" db="EMBL/GenBank/DDBJ databases">
        <title>Mumia zhuanghuii sp. nov. isolated from the intestinal contents of plateau pika (Ochotona curzoniae) in the Qinghai-Tibet plateau of China.</title>
        <authorList>
            <person name="Tian Z."/>
        </authorList>
    </citation>
    <scope>NUCLEOTIDE SEQUENCE [LARGE SCALE GENOMIC DNA]</scope>
    <source>
        <strain evidence="4">350</strain>
    </source>
</reference>
<feature type="compositionally biased region" description="Basic and acidic residues" evidence="1">
    <location>
        <begin position="135"/>
        <end position="175"/>
    </location>
</feature>
<proteinExistence type="predicted"/>
<dbReference type="Proteomes" id="UP000307768">
    <property type="component" value="Unassembled WGS sequence"/>
</dbReference>
<feature type="region of interest" description="Disordered" evidence="1">
    <location>
        <begin position="135"/>
        <end position="207"/>
    </location>
</feature>
<gene>
    <name evidence="3" type="ORF">FE697_014570</name>
</gene>
<dbReference type="EMBL" id="VDFQ02000004">
    <property type="protein sequence ID" value="KAA1422374.1"/>
    <property type="molecule type" value="Genomic_DNA"/>
</dbReference>
<feature type="compositionally biased region" description="Basic and acidic residues" evidence="1">
    <location>
        <begin position="183"/>
        <end position="196"/>
    </location>
</feature>
<accession>A0A5Q6RWD2</accession>
<comment type="caution">
    <text evidence="3">The sequence shown here is derived from an EMBL/GenBank/DDBJ whole genome shotgun (WGS) entry which is preliminary data.</text>
</comment>
<dbReference type="AlphaFoldDB" id="A0A5Q6RWD2"/>
<evidence type="ECO:0000313" key="4">
    <source>
        <dbReference type="Proteomes" id="UP000307768"/>
    </source>
</evidence>
<keyword evidence="2" id="KW-1133">Transmembrane helix</keyword>
<dbReference type="RefSeq" id="WP_149770325.1">
    <property type="nucleotide sequence ID" value="NZ_VDFQ02000004.1"/>
</dbReference>
<feature type="transmembrane region" description="Helical" evidence="2">
    <location>
        <begin position="23"/>
        <end position="42"/>
    </location>
</feature>
<protein>
    <submittedName>
        <fullName evidence="3">Uncharacterized protein</fullName>
    </submittedName>
</protein>
<organism evidence="3 4">
    <name type="scientific">Mumia zhuanghuii</name>
    <dbReference type="NCBI Taxonomy" id="2585211"/>
    <lineage>
        <taxon>Bacteria</taxon>
        <taxon>Bacillati</taxon>
        <taxon>Actinomycetota</taxon>
        <taxon>Actinomycetes</taxon>
        <taxon>Propionibacteriales</taxon>
        <taxon>Nocardioidaceae</taxon>
        <taxon>Mumia</taxon>
    </lineage>
</organism>
<name>A0A5Q6RWD2_9ACTN</name>
<feature type="transmembrane region" description="Helical" evidence="2">
    <location>
        <begin position="87"/>
        <end position="108"/>
    </location>
</feature>
<feature type="transmembrane region" description="Helical" evidence="2">
    <location>
        <begin position="114"/>
        <end position="133"/>
    </location>
</feature>
<keyword evidence="2" id="KW-0472">Membrane</keyword>
<evidence type="ECO:0000256" key="2">
    <source>
        <dbReference type="SAM" id="Phobius"/>
    </source>
</evidence>
<evidence type="ECO:0000313" key="3">
    <source>
        <dbReference type="EMBL" id="KAA1422374.1"/>
    </source>
</evidence>
<evidence type="ECO:0000256" key="1">
    <source>
        <dbReference type="SAM" id="MobiDB-lite"/>
    </source>
</evidence>